<dbReference type="Gramene" id="ORUFI03G30730.1">
    <property type="protein sequence ID" value="ORUFI03G30730.1"/>
    <property type="gene ID" value="ORUFI03G30730"/>
</dbReference>
<evidence type="ECO:0000313" key="1">
    <source>
        <dbReference type="EnsemblPlants" id="ORUFI03G30730.1"/>
    </source>
</evidence>
<proteinExistence type="predicted"/>
<dbReference type="Proteomes" id="UP000008022">
    <property type="component" value="Unassembled WGS sequence"/>
</dbReference>
<reference evidence="2" key="1">
    <citation type="submission" date="2013-06" db="EMBL/GenBank/DDBJ databases">
        <authorList>
            <person name="Zhao Q."/>
        </authorList>
    </citation>
    <scope>NUCLEOTIDE SEQUENCE</scope>
    <source>
        <strain evidence="2">cv. W1943</strain>
    </source>
</reference>
<dbReference type="EnsemblPlants" id="ORUFI03G30730.1">
    <property type="protein sequence ID" value="ORUFI03G30730.1"/>
    <property type="gene ID" value="ORUFI03G30730"/>
</dbReference>
<keyword evidence="2" id="KW-1185">Reference proteome</keyword>
<dbReference type="HOGENOM" id="CLU_1456717_0_0_1"/>
<protein>
    <submittedName>
        <fullName evidence="1">Uncharacterized protein</fullName>
    </submittedName>
</protein>
<accession>A0A0E0NZI6</accession>
<reference evidence="1" key="2">
    <citation type="submission" date="2015-06" db="UniProtKB">
        <authorList>
            <consortium name="EnsemblPlants"/>
        </authorList>
    </citation>
    <scope>IDENTIFICATION</scope>
</reference>
<dbReference type="OMA" id="RWGERRW"/>
<name>A0A0E0NZI6_ORYRU</name>
<dbReference type="AlphaFoldDB" id="A0A0E0NZI6"/>
<organism evidence="1 2">
    <name type="scientific">Oryza rufipogon</name>
    <name type="common">Brownbeard rice</name>
    <name type="synonym">Asian wild rice</name>
    <dbReference type="NCBI Taxonomy" id="4529"/>
    <lineage>
        <taxon>Eukaryota</taxon>
        <taxon>Viridiplantae</taxon>
        <taxon>Streptophyta</taxon>
        <taxon>Embryophyta</taxon>
        <taxon>Tracheophyta</taxon>
        <taxon>Spermatophyta</taxon>
        <taxon>Magnoliopsida</taxon>
        <taxon>Liliopsida</taxon>
        <taxon>Poales</taxon>
        <taxon>Poaceae</taxon>
        <taxon>BOP clade</taxon>
        <taxon>Oryzoideae</taxon>
        <taxon>Oryzeae</taxon>
        <taxon>Oryzinae</taxon>
        <taxon>Oryza</taxon>
    </lineage>
</organism>
<sequence length="186" mass="20953">MVPTWTPHVSRQFSSTSLLFLPISTQTSRAAMNRWGERRWGKAPNGLERSRHGLVHARYGQVPTRSQLQQQRRLHLCARGLGLLPHHAGQAPIPRAQGHPCRATQKSMCSGVPELCLSSAEEHARLRRIIFEVNSIYTTMWLHHPRCLRPSPCRPPLSSFSTAASLLPAHRWSSLSSFYLPLPATE</sequence>
<evidence type="ECO:0000313" key="2">
    <source>
        <dbReference type="Proteomes" id="UP000008022"/>
    </source>
</evidence>